<dbReference type="PANTHER" id="PTHR32075:SF6">
    <property type="entry name" value="ISWI CHROMATIN-REMODELING COMPLEX SUBUNIT YPL216W-RELATED"/>
    <property type="match status" value="1"/>
</dbReference>
<feature type="compositionally biased region" description="Acidic residues" evidence="4">
    <location>
        <begin position="389"/>
        <end position="404"/>
    </location>
</feature>
<dbReference type="GO" id="GO:0000781">
    <property type="term" value="C:chromosome, telomeric region"/>
    <property type="evidence" value="ECO:0007669"/>
    <property type="project" value="GOC"/>
</dbReference>
<feature type="compositionally biased region" description="Basic residues" evidence="4">
    <location>
        <begin position="577"/>
        <end position="589"/>
    </location>
</feature>
<dbReference type="GO" id="GO:0031509">
    <property type="term" value="P:subtelomeric heterochromatin formation"/>
    <property type="evidence" value="ECO:0007669"/>
    <property type="project" value="TreeGrafter"/>
</dbReference>
<comment type="caution">
    <text evidence="6">The sequence shown here is derived from an EMBL/GenBank/DDBJ whole genome shotgun (WGS) entry which is preliminary data.</text>
</comment>
<feature type="coiled-coil region" evidence="3">
    <location>
        <begin position="421"/>
        <end position="448"/>
    </location>
</feature>
<evidence type="ECO:0000256" key="3">
    <source>
        <dbReference type="SAM" id="Coils"/>
    </source>
</evidence>
<protein>
    <recommendedName>
        <fullName evidence="5">DDT domain-containing protein</fullName>
    </recommendedName>
</protein>
<evidence type="ECO:0000256" key="4">
    <source>
        <dbReference type="SAM" id="MobiDB-lite"/>
    </source>
</evidence>
<feature type="domain" description="DDT" evidence="5">
    <location>
        <begin position="316"/>
        <end position="379"/>
    </location>
</feature>
<dbReference type="PROSITE" id="PS50827">
    <property type="entry name" value="DDT"/>
    <property type="match status" value="1"/>
</dbReference>
<reference evidence="6" key="1">
    <citation type="submission" date="2022-11" db="EMBL/GenBank/DDBJ databases">
        <authorList>
            <person name="Scott C."/>
            <person name="Bruce N."/>
        </authorList>
    </citation>
    <scope>NUCLEOTIDE SEQUENCE</scope>
</reference>
<dbReference type="InterPro" id="IPR018501">
    <property type="entry name" value="DDT_dom"/>
</dbReference>
<evidence type="ECO:0000256" key="2">
    <source>
        <dbReference type="ARBA" id="ARBA00023242"/>
    </source>
</evidence>
<name>A0A9P1MDA4_9PEZI</name>
<dbReference type="AlphaFoldDB" id="A0A9P1MDA4"/>
<dbReference type="PANTHER" id="PTHR32075">
    <property type="entry name" value="ISWI CHROMATIN-REMODELING COMPLEX SUBUNIT YPL216W-RELATED"/>
    <property type="match status" value="1"/>
</dbReference>
<dbReference type="InterPro" id="IPR028942">
    <property type="entry name" value="WHIM1_dom"/>
</dbReference>
<dbReference type="Pfam" id="PF15612">
    <property type="entry name" value="WHIM1"/>
    <property type="match status" value="1"/>
</dbReference>
<evidence type="ECO:0000259" key="5">
    <source>
        <dbReference type="PROSITE" id="PS50827"/>
    </source>
</evidence>
<feature type="region of interest" description="Disordered" evidence="4">
    <location>
        <begin position="383"/>
        <end position="421"/>
    </location>
</feature>
<gene>
    <name evidence="6" type="ORF">PPNO1_LOCUS7178</name>
</gene>
<keyword evidence="2" id="KW-0539">Nucleus</keyword>
<comment type="subcellular location">
    <subcellularLocation>
        <location evidence="1">Nucleus</location>
    </subcellularLocation>
</comment>
<dbReference type="Proteomes" id="UP000838763">
    <property type="component" value="Unassembled WGS sequence"/>
</dbReference>
<dbReference type="Pfam" id="PF02791">
    <property type="entry name" value="DDT"/>
    <property type="match status" value="1"/>
</dbReference>
<feature type="compositionally biased region" description="Basic residues" evidence="4">
    <location>
        <begin position="596"/>
        <end position="605"/>
    </location>
</feature>
<dbReference type="Pfam" id="PF15613">
    <property type="entry name" value="WSD"/>
    <property type="match status" value="1"/>
</dbReference>
<dbReference type="InterPro" id="IPR028941">
    <property type="entry name" value="WHIM2_dom"/>
</dbReference>
<sequence>MATIRHGMPAPLSVLGNVDMPVSTSSSLGLSIAGSNLWLPQVLFKRKPVVIPPPQDIRDKNAQVCLPRRRRVHHFILVIVLGMYLSRIDFYKQSEQAGVVTVEIYTGEKLQGIVRDKTRFGSKQHADGSISEPFSRYFVSLDGKPGEDAVVDDDHISRDRKIFTKAVLRSFIKRTVTREAWNGAPWLVKHEYAAMHHIDTRIPIHLRHDTKIQERKLLLAQKKALHPTSANGVANNAEPVRLPELKPMPKSHKAKSQQTVIGMDNFAKKGKDRSKFAMSPDSSFQFPTGLRNGVAHVVRPATPPPPPPPKYPIEDLQSVGPLLETWDTLNVYCEIFVLDSFTFDDYVEALCVTSEQVPTQLLDEIHCSILKILVKSEEDGGKVEITLPEIEEEDEEDEDEDDEATPTPEPEPRPAKRATRSSLAKIEAERLAAEAAEAERQSQAERLVHRAEELLEDFDWIEHLRKRDFKNGGWEMILVGLLHQLSKNERKTELQQTLIEQYAGMDANFRVQIIQLLCMLTMETKAVRGYMEDCSEQMTAYRKGKIEWQRQRKQALEELKALHEQRKILLPDNMPPRRLRKRTSQRKTSRWQTPHLHQRKRMRRKNLRRSLGQEIKKKEEAELAAKVPKQSKQFIKLLKDIRSKEEHIKKCEDEIAVFDNDIREADCPRTRVLGKDRFWNRSTAHAGYANGCIWVQGPDELERQGYIDLPTEFQNEYKAKFNMTVPERKKREEGSTSLYTAHHWGFYSEPEELEELLTWLDPRGYNELRLRKEIVAFKDKIVQGMENRKTYVSVAEQEEEAEDDNKSTRMSTRTRARPTQSPEPQNYRCLTWENTMAAKKQSRKRGASTGGGPPRKSQRR</sequence>
<organism evidence="6 7">
    <name type="scientific">Parascedosporium putredinis</name>
    <dbReference type="NCBI Taxonomy" id="1442378"/>
    <lineage>
        <taxon>Eukaryota</taxon>
        <taxon>Fungi</taxon>
        <taxon>Dikarya</taxon>
        <taxon>Ascomycota</taxon>
        <taxon>Pezizomycotina</taxon>
        <taxon>Sordariomycetes</taxon>
        <taxon>Hypocreomycetidae</taxon>
        <taxon>Microascales</taxon>
        <taxon>Microascaceae</taxon>
        <taxon>Parascedosporium</taxon>
    </lineage>
</organism>
<dbReference type="OrthoDB" id="332390at2759"/>
<dbReference type="EMBL" id="CALLCH030000016">
    <property type="protein sequence ID" value="CAI4217571.1"/>
    <property type="molecule type" value="Genomic_DNA"/>
</dbReference>
<dbReference type="GO" id="GO:0005634">
    <property type="term" value="C:nucleus"/>
    <property type="evidence" value="ECO:0007669"/>
    <property type="project" value="UniProtKB-SubCell"/>
</dbReference>
<feature type="region of interest" description="Disordered" evidence="4">
    <location>
        <begin position="574"/>
        <end position="605"/>
    </location>
</feature>
<keyword evidence="3" id="KW-0175">Coiled coil</keyword>
<evidence type="ECO:0000256" key="1">
    <source>
        <dbReference type="ARBA" id="ARBA00004123"/>
    </source>
</evidence>
<keyword evidence="7" id="KW-1185">Reference proteome</keyword>
<evidence type="ECO:0000313" key="7">
    <source>
        <dbReference type="Proteomes" id="UP000838763"/>
    </source>
</evidence>
<proteinExistence type="predicted"/>
<feature type="region of interest" description="Disordered" evidence="4">
    <location>
        <begin position="793"/>
        <end position="860"/>
    </location>
</feature>
<feature type="compositionally biased region" description="Polar residues" evidence="4">
    <location>
        <begin position="808"/>
        <end position="824"/>
    </location>
</feature>
<evidence type="ECO:0000313" key="6">
    <source>
        <dbReference type="EMBL" id="CAI4217571.1"/>
    </source>
</evidence>
<accession>A0A9P1MDA4</accession>